<feature type="repeat" description="ANK" evidence="2">
    <location>
        <begin position="872"/>
        <end position="904"/>
    </location>
</feature>
<dbReference type="PANTHER" id="PTHR10039">
    <property type="entry name" value="AMELOGENIN"/>
    <property type="match status" value="1"/>
</dbReference>
<feature type="repeat" description="ANK" evidence="2">
    <location>
        <begin position="948"/>
        <end position="980"/>
    </location>
</feature>
<evidence type="ECO:0000259" key="4">
    <source>
        <dbReference type="Pfam" id="PF22939"/>
    </source>
</evidence>
<evidence type="ECO:0000259" key="5">
    <source>
        <dbReference type="Pfam" id="PF24809"/>
    </source>
</evidence>
<name>A0A1L7XPR7_9HELO</name>
<dbReference type="PROSITE" id="PS50088">
    <property type="entry name" value="ANK_REPEAT"/>
    <property type="match status" value="4"/>
</dbReference>
<evidence type="ECO:0000313" key="7">
    <source>
        <dbReference type="EMBL" id="CZR67042.1"/>
    </source>
</evidence>
<dbReference type="Pfam" id="PF12796">
    <property type="entry name" value="Ank_2"/>
    <property type="match status" value="1"/>
</dbReference>
<feature type="domain" description="GPI inositol-deacylase winged helix" evidence="4">
    <location>
        <begin position="578"/>
        <end position="656"/>
    </location>
</feature>
<protein>
    <submittedName>
        <fullName evidence="7">Uncharacterized protein</fullName>
    </submittedName>
</protein>
<feature type="domain" description="DUF7708" evidence="5">
    <location>
        <begin position="81"/>
        <end position="209"/>
    </location>
</feature>
<keyword evidence="3" id="KW-0175">Coiled coil</keyword>
<feature type="domain" description="Nephrocystin 3-like N-terminal" evidence="6">
    <location>
        <begin position="334"/>
        <end position="458"/>
    </location>
</feature>
<dbReference type="Pfam" id="PF22939">
    <property type="entry name" value="WHD_GPIID"/>
    <property type="match status" value="1"/>
</dbReference>
<dbReference type="OrthoDB" id="4062651at2759"/>
<dbReference type="InterPro" id="IPR036770">
    <property type="entry name" value="Ankyrin_rpt-contain_sf"/>
</dbReference>
<feature type="coiled-coil region" evidence="3">
    <location>
        <begin position="210"/>
        <end position="237"/>
    </location>
</feature>
<dbReference type="SMART" id="SM00248">
    <property type="entry name" value="ANK"/>
    <property type="match status" value="4"/>
</dbReference>
<evidence type="ECO:0000256" key="3">
    <source>
        <dbReference type="SAM" id="Coils"/>
    </source>
</evidence>
<dbReference type="InterPro" id="IPR056884">
    <property type="entry name" value="NPHP3-like_N"/>
</dbReference>
<dbReference type="Proteomes" id="UP000184330">
    <property type="component" value="Unassembled WGS sequence"/>
</dbReference>
<dbReference type="Pfam" id="PF24883">
    <property type="entry name" value="NPHP3_N"/>
    <property type="match status" value="1"/>
</dbReference>
<dbReference type="AlphaFoldDB" id="A0A1L7XPR7"/>
<dbReference type="STRING" id="576137.A0A1L7XPR7"/>
<keyword evidence="2" id="KW-0040">ANK repeat</keyword>
<sequence>MSVIALGNKPRTNNNNGSVTKSLEIALSEFGSVLTDDERKQLQLNKSVPDASAALVFTARLDASNSNRRGKSIGARAYSMLQSIQQFSAIVDTFISANPTIAALIWGSVKLTVLIAANMTSYFESLADLFMSLNKHFPQFDEYKLLFPKSLALQESICIFHASIVQLCKQTSFANPEIEGVRKMTIDLRSKLSPHVDNIHSCAKDVKKAIALAKATSDRKEQESQEQEREIAAEHRKQFSIFASRSRKKLECVREWQIQREQELLNETLGLLVNVRISKELSSDSQKAADQHGHMVVFNSRICQVKGCWFREDRAYASTPFAFCRSFANKDFRSSVIDYLYCERTRTDELTTFVFPRFDDSISLDAAAVLRSIIRQTLEPDNVTGEVERQLGIFKNSDADIDTIKTLLQHCISRFSKLYIVIDALDEFEKEQRNTLLRSLSFIISLPGSKAKLFLVGRSSVLMDIRRLFPASQEKSVDCREVQADIEVYTRENIALRQEEQLSSQEQLILQDPALAQEIIEALINGADGMFLWVDYQITEICECTCDDEVREVLRTPPRNLGETFDRATNRIMKRGPAKIAGRIFQWVAAAKRALTLDELREALSYEPGTPYSIAGKRPNGLERITTWCENLVQLDEELQIVQFAHRSVLLHFLEQPSDSSLQSFHINPEEADHFVGEICVTYLNSNEFKTDLIRNSPALPTQLPDYIIEKALEGRGATTRMMGMIQRPKAQSQQKSTENKESMVMIKNPLEDSQATLQSGHPFLEYASYYWLPHTRNFEEGKSTTWNLWKQMIRGEHGLARTPWSPAEFHDRTPLVYGWLDKHDHLAVFLQVVSIARLGSIERTNLICRYAKLGCLNYIKFLISSVSQKGELASGLTYAARGGHLEVVQRLLDAKADVNAALGYEGWTAYGGQTALQAAARGGHLEVVQRLLDAKANVNAATTKGYGGRTVLQAAAGGGHLEVVQRLLDAKADVNATAEHGGRTALQAAAKGGHLEVVALLKSFGARN</sequence>
<dbReference type="InterPro" id="IPR054471">
    <property type="entry name" value="GPIID_WHD"/>
</dbReference>
<dbReference type="Gene3D" id="3.40.50.300">
    <property type="entry name" value="P-loop containing nucleotide triphosphate hydrolases"/>
    <property type="match status" value="1"/>
</dbReference>
<dbReference type="InterPro" id="IPR056125">
    <property type="entry name" value="DUF7708"/>
</dbReference>
<keyword evidence="1" id="KW-0677">Repeat</keyword>
<accession>A0A1L7XPR7</accession>
<evidence type="ECO:0000313" key="8">
    <source>
        <dbReference type="Proteomes" id="UP000184330"/>
    </source>
</evidence>
<proteinExistence type="predicted"/>
<evidence type="ECO:0000256" key="1">
    <source>
        <dbReference type="ARBA" id="ARBA00022737"/>
    </source>
</evidence>
<organism evidence="7 8">
    <name type="scientific">Phialocephala subalpina</name>
    <dbReference type="NCBI Taxonomy" id="576137"/>
    <lineage>
        <taxon>Eukaryota</taxon>
        <taxon>Fungi</taxon>
        <taxon>Dikarya</taxon>
        <taxon>Ascomycota</taxon>
        <taxon>Pezizomycotina</taxon>
        <taxon>Leotiomycetes</taxon>
        <taxon>Helotiales</taxon>
        <taxon>Mollisiaceae</taxon>
        <taxon>Phialocephala</taxon>
        <taxon>Phialocephala fortinii species complex</taxon>
    </lineage>
</organism>
<dbReference type="PROSITE" id="PS50297">
    <property type="entry name" value="ANK_REP_REGION"/>
    <property type="match status" value="4"/>
</dbReference>
<dbReference type="PANTHER" id="PTHR10039:SF10">
    <property type="entry name" value="NACHT DOMAIN-CONTAINING PROTEIN"/>
    <property type="match status" value="1"/>
</dbReference>
<feature type="repeat" description="ANK" evidence="2">
    <location>
        <begin position="912"/>
        <end position="944"/>
    </location>
</feature>
<dbReference type="Pfam" id="PF00023">
    <property type="entry name" value="Ank"/>
    <property type="match status" value="1"/>
</dbReference>
<dbReference type="Pfam" id="PF24809">
    <property type="entry name" value="DUF7708"/>
    <property type="match status" value="1"/>
</dbReference>
<reference evidence="7 8" key="1">
    <citation type="submission" date="2016-03" db="EMBL/GenBank/DDBJ databases">
        <authorList>
            <person name="Ploux O."/>
        </authorList>
    </citation>
    <scope>NUCLEOTIDE SEQUENCE [LARGE SCALE GENOMIC DNA]</scope>
    <source>
        <strain evidence="7 8">UAMH 11012</strain>
    </source>
</reference>
<dbReference type="PRINTS" id="PR01415">
    <property type="entry name" value="ANKYRIN"/>
</dbReference>
<feature type="repeat" description="ANK" evidence="2">
    <location>
        <begin position="982"/>
        <end position="1009"/>
    </location>
</feature>
<dbReference type="EMBL" id="FJOG01000041">
    <property type="protein sequence ID" value="CZR67042.1"/>
    <property type="molecule type" value="Genomic_DNA"/>
</dbReference>
<evidence type="ECO:0000259" key="6">
    <source>
        <dbReference type="Pfam" id="PF24883"/>
    </source>
</evidence>
<dbReference type="Gene3D" id="1.25.40.20">
    <property type="entry name" value="Ankyrin repeat-containing domain"/>
    <property type="match status" value="1"/>
</dbReference>
<gene>
    <name evidence="7" type="ORF">PAC_16941</name>
</gene>
<dbReference type="InterPro" id="IPR027417">
    <property type="entry name" value="P-loop_NTPase"/>
</dbReference>
<evidence type="ECO:0000256" key="2">
    <source>
        <dbReference type="PROSITE-ProRule" id="PRU00023"/>
    </source>
</evidence>
<dbReference type="InterPro" id="IPR002110">
    <property type="entry name" value="Ankyrin_rpt"/>
</dbReference>
<keyword evidence="8" id="KW-1185">Reference proteome</keyword>
<dbReference type="SUPFAM" id="SSF48403">
    <property type="entry name" value="Ankyrin repeat"/>
    <property type="match status" value="1"/>
</dbReference>